<evidence type="ECO:0000313" key="2">
    <source>
        <dbReference type="Proteomes" id="UP000887013"/>
    </source>
</evidence>
<comment type="caution">
    <text evidence="1">The sequence shown here is derived from an EMBL/GenBank/DDBJ whole genome shotgun (WGS) entry which is preliminary data.</text>
</comment>
<protein>
    <submittedName>
        <fullName evidence="1">Uncharacterized protein</fullName>
    </submittedName>
</protein>
<dbReference type="AlphaFoldDB" id="A0A8X6J030"/>
<organism evidence="1 2">
    <name type="scientific">Nephila pilipes</name>
    <name type="common">Giant wood spider</name>
    <name type="synonym">Nephila maculata</name>
    <dbReference type="NCBI Taxonomy" id="299642"/>
    <lineage>
        <taxon>Eukaryota</taxon>
        <taxon>Metazoa</taxon>
        <taxon>Ecdysozoa</taxon>
        <taxon>Arthropoda</taxon>
        <taxon>Chelicerata</taxon>
        <taxon>Arachnida</taxon>
        <taxon>Araneae</taxon>
        <taxon>Araneomorphae</taxon>
        <taxon>Entelegynae</taxon>
        <taxon>Araneoidea</taxon>
        <taxon>Nephilidae</taxon>
        <taxon>Nephila</taxon>
    </lineage>
</organism>
<sequence>MHQKLYYNLDHNSINELHNLPVFFSQSSMQNHLQQLQKLVNSLLCSVVVVIVDRGDPTSYEFLCKRNNIYWTRTFGGSRSEVLRCFRFALQAMGGGIVSSEALTRTTSFKPDAVTENHLHLGRSIYTIISDFADVAQIHLRQYELDATGSH</sequence>
<evidence type="ECO:0000313" key="1">
    <source>
        <dbReference type="EMBL" id="GFS67037.1"/>
    </source>
</evidence>
<keyword evidence="2" id="KW-1185">Reference proteome</keyword>
<gene>
    <name evidence="1" type="ORF">NPIL_229951</name>
</gene>
<proteinExistence type="predicted"/>
<dbReference type="Proteomes" id="UP000887013">
    <property type="component" value="Unassembled WGS sequence"/>
</dbReference>
<accession>A0A8X6J030</accession>
<name>A0A8X6J030_NEPPI</name>
<reference evidence="1" key="1">
    <citation type="submission" date="2020-08" db="EMBL/GenBank/DDBJ databases">
        <title>Multicomponent nature underlies the extraordinary mechanical properties of spider dragline silk.</title>
        <authorList>
            <person name="Kono N."/>
            <person name="Nakamura H."/>
            <person name="Mori M."/>
            <person name="Yoshida Y."/>
            <person name="Ohtoshi R."/>
            <person name="Malay A.D."/>
            <person name="Moran D.A.P."/>
            <person name="Tomita M."/>
            <person name="Numata K."/>
            <person name="Arakawa K."/>
        </authorList>
    </citation>
    <scope>NUCLEOTIDE SEQUENCE</scope>
</reference>
<dbReference type="EMBL" id="BMAW01048631">
    <property type="protein sequence ID" value="GFS67037.1"/>
    <property type="molecule type" value="Genomic_DNA"/>
</dbReference>